<dbReference type="PANTHER" id="PTHR43574">
    <property type="entry name" value="EPIMERASE-RELATED"/>
    <property type="match status" value="1"/>
</dbReference>
<evidence type="ECO:0000256" key="10">
    <source>
        <dbReference type="SAM" id="SignalP"/>
    </source>
</evidence>
<comment type="caution">
    <text evidence="12">The sequence shown here is derived from an EMBL/GenBank/DDBJ whole genome shotgun (WGS) entry which is preliminary data.</text>
</comment>
<name>A0A0M0K4T5_9EUKA</name>
<dbReference type="EMBL" id="JWZX01001416">
    <property type="protein sequence ID" value="KOO33819.1"/>
    <property type="molecule type" value="Genomic_DNA"/>
</dbReference>
<evidence type="ECO:0000256" key="8">
    <source>
        <dbReference type="SAM" id="Coils"/>
    </source>
</evidence>
<evidence type="ECO:0000256" key="7">
    <source>
        <dbReference type="ARBA" id="ARBA00023027"/>
    </source>
</evidence>
<evidence type="ECO:0000256" key="1">
    <source>
        <dbReference type="ARBA" id="ARBA00001961"/>
    </source>
</evidence>
<dbReference type="SUPFAM" id="SSF51735">
    <property type="entry name" value="NAD(P)-binding Rossmann-fold domains"/>
    <property type="match status" value="1"/>
</dbReference>
<keyword evidence="4" id="KW-0223">Dioxygenase</keyword>
<evidence type="ECO:0000259" key="11">
    <source>
        <dbReference type="PROSITE" id="PS51471"/>
    </source>
</evidence>
<dbReference type="InterPro" id="IPR001509">
    <property type="entry name" value="Epimerase_deHydtase"/>
</dbReference>
<dbReference type="GO" id="GO:0031418">
    <property type="term" value="F:L-ascorbic acid binding"/>
    <property type="evidence" value="ECO:0007669"/>
    <property type="project" value="InterPro"/>
</dbReference>
<evidence type="ECO:0000256" key="9">
    <source>
        <dbReference type="SAM" id="MobiDB-lite"/>
    </source>
</evidence>
<evidence type="ECO:0000256" key="4">
    <source>
        <dbReference type="ARBA" id="ARBA00022964"/>
    </source>
</evidence>
<gene>
    <name evidence="12" type="ORF">Ctob_009333</name>
</gene>
<keyword evidence="8" id="KW-0175">Coiled coil</keyword>
<keyword evidence="6" id="KW-0408">Iron</keyword>
<feature type="compositionally biased region" description="Basic and acidic residues" evidence="9">
    <location>
        <begin position="1894"/>
        <end position="1906"/>
    </location>
</feature>
<accession>A0A0M0K4T5</accession>
<evidence type="ECO:0000256" key="3">
    <source>
        <dbReference type="ARBA" id="ARBA00022723"/>
    </source>
</evidence>
<dbReference type="PROSITE" id="PS00018">
    <property type="entry name" value="EF_HAND_1"/>
    <property type="match status" value="2"/>
</dbReference>
<evidence type="ECO:0000256" key="6">
    <source>
        <dbReference type="ARBA" id="ARBA00023004"/>
    </source>
</evidence>
<dbReference type="Gene3D" id="3.40.50.720">
    <property type="entry name" value="NAD(P)-binding Rossmann-like Domain"/>
    <property type="match status" value="1"/>
</dbReference>
<feature type="compositionally biased region" description="Low complexity" evidence="9">
    <location>
        <begin position="450"/>
        <end position="464"/>
    </location>
</feature>
<feature type="region of interest" description="Disordered" evidence="9">
    <location>
        <begin position="435"/>
        <end position="464"/>
    </location>
</feature>
<dbReference type="InterPro" id="IPR006620">
    <property type="entry name" value="Pro_4_hyd_alph"/>
</dbReference>
<comment type="cofactor">
    <cofactor evidence="1">
        <name>L-ascorbate</name>
        <dbReference type="ChEBI" id="CHEBI:38290"/>
    </cofactor>
</comment>
<reference evidence="13" key="1">
    <citation type="journal article" date="2015" name="PLoS Genet.">
        <title>Genome Sequence and Transcriptome Analyses of Chrysochromulina tobin: Metabolic Tools for Enhanced Algal Fitness in the Prominent Order Prymnesiales (Haptophyceae).</title>
        <authorList>
            <person name="Hovde B.T."/>
            <person name="Deodato C.R."/>
            <person name="Hunsperger H.M."/>
            <person name="Ryken S.A."/>
            <person name="Yost W."/>
            <person name="Jha R.K."/>
            <person name="Patterson J."/>
            <person name="Monnat R.J. Jr."/>
            <person name="Barlow S.B."/>
            <person name="Starkenburg S.R."/>
            <person name="Cattolico R.A."/>
        </authorList>
    </citation>
    <scope>NUCLEOTIDE SEQUENCE</scope>
    <source>
        <strain evidence="13">CCMP291</strain>
    </source>
</reference>
<dbReference type="OrthoDB" id="202470at2759"/>
<keyword evidence="7" id="KW-0520">NAD</keyword>
<dbReference type="GO" id="GO:0051213">
    <property type="term" value="F:dioxygenase activity"/>
    <property type="evidence" value="ECO:0007669"/>
    <property type="project" value="UniProtKB-KW"/>
</dbReference>
<keyword evidence="10" id="KW-0732">Signal</keyword>
<dbReference type="SUPFAM" id="SSF49758">
    <property type="entry name" value="Calpain large subunit, middle domain (domain III)"/>
    <property type="match status" value="3"/>
</dbReference>
<sequence>MSSTLAVKLLAALLVLIATSVLTSGTSFAAAIEAVQVASTRGPAVTGPRKVLRPGVSVLVTGGAGFVGYHLSMRLHRDGVRVVALDNFDPYYSTALKRARAARLQQEGIELVEMDMCDEDGLVQLLERPPGFTHVASLAAQAGVRYSLVRPQAYARANVQCFLSVLEALRRLPTPPPLIYASSSSVYGANTKIPFSENDRTDSPNSLYAATKKTNEQLAHVYHGLYGLRVTGLRFFTVYGPWGRPDMAYFSFAHRIVQGKPIQVYGHGTPQRDFTYIDDVVDGIVGALVLSAEEEIFNLGNHRTETLGRFISVLESELGIKANKTLVGMAPGDVLATYADVQRATEMIGYKPRISIDEGLHRFVQWYRSSDFKTDSAARPQDGHYGVDAAAMSAEPIETETLIEAFQDNAAPSSPQHGAVVPGDDLMVVAYHDESAPTTPKDKPADPAKKPGAPAKKAPSPARARTAVVLPDARFTEAPAKKASAPAAKKEMPATPMVGTSLANHFGMPYLPLQMVCSAIKTGSPKEMLTIGRKARLIAGEGSVIFIPPELYALGWAANTFANRVETVNDAEAIDVAQIFAIPPKEVYSYGCFGRRKVQVFPIMVPETRVRMTNASSDRAILALRDALRRGNGETLLAFGKRVEEEWAIGYRNVPDLHALVWSCHTLGERCLKGDFGSSMTPEEAAFLARLESIVKRVHNLETGEEQVALARWHAQVTQALADMEASPASDGLPEAFVSRTHLRALPALAAVLNMDDEGCAKIATVEAMPLTSEKIMALLDTDHSKMLDEEELRASKLDLEPIFILEACLRHAEKQAKAGNPPGSLACRFVADGAILLEQRKIERDLIEGVIEANGPTLIAALAELEAKPKLAQRVAPELVPPARQTIVRLQVEEELDVGVQERVRAKCVAALERVGKGDAGKWVSRELLEGARAMIEKLDLFTECAKAVDAADADGLKAKIHDVMSGWWMDSNHASDADDGEIQSTNWLLADKNQLHLYKVALKVLTVLSSIRKYMEPLNAAQLQASVDVALEVQINDPLVDKAIEILNALDRETRYGEFAHPLSAGGPYEGDSWLANPQFCLTFPAEVESHTCKLSIIMIEGGDNSDVQFFEDFGLHLIQNPAGSLAEEVAPDHKVVAKTEYDSETSILVLEALPTGDGARYYIVPSTKLAREVGPFKINFLCETPGVNMNVEAVVKTGDLVLEAMRKDDLVELERLLNFAKERKIQRVHAKKALLYLARRKKEMKLNKACEDADADHSGEVELSELKGLKGGIVDLVAAFQDGLADAASLNVPPSLVEKSKAYLAQLLALPPLVKASEDKDWQALDAAIHAAREGHLPERTIEPYMKEMLLLRSAARLRACLARGEDGFPELQSCYDAALATELKGADVDEAKRILDALKDAQRSFHGAFDQTSGGAKTNALWVDNPQYKLTIGTPPPQTVSVSLDRDGAAEYVDYAVHVVSVPAGGDQVGEACEVVMESAYNAETKTLKFAVTAEATYFIVCSAKEAHMAGGFVLTTIGVGKYTLEEVSLLQIEIKAAMNAKSFEDLPKLIARGVCEKANIPSHPELVKAKLIGNIEKGWQEKDAEFMGSALGTAKKAKVDKVVLKTYLMRYKQLSMQGRLHKALENKDTAFLLAGVEMANLIEYTGTHWNEAQAITKKHTFHKSIASIFLDENAAGARKFGAWRDNPSWKLTATAKTMVYISINEGGKLDEATEVRLQEKQRKSDLKFAAARDKVASTQAASDAEEKNEELKAAAKDALRIFTEMDEKRRIKQQKMDDGDEDAFTKVGVHVVKNTRLSAFPGVTTGYVDIASCSEYGDDQAWLSFEYDPEMGPLFVVASTFTPGEEGIFTMSFMADAELTLEEVPDFEGNSYRFKGVWSTANQGPRSKKNGDKETGAKFAPEKTWNKNPQYRVWLKDPDTGAALDSATLSIVLSTPIEGAEMGLHIMRNAFCQFYNEKIEVLADRYQKMVGKTDMHVGFSDGVAPEIAFDQTLDAQFEVKKNGCEEGFPFFIVPSLMDKKMAGPFMIQIISDKEIVIQVLDDAAQALSVAEAASRVVSFQQMFGELRDHYVHGNFWSGCQACAEAEDAAKLVLAPEHSEWMPWIVNSIALAGAARDTRLLMAAFDRRQAMKGGEPSGVDVFLYLHRAVALGLGSAAATASLRSAFAAACTVRECDATGFINSWIPLKPPFGPRVRAAASLALGVEGEATEPQSMRERRGSDIFTTARMLDLSEARSADEERAAATRAVEAIRVWEEARTAMETAAAQSRAETAQLTAPQSAGSRGSYTLGSALSSPPFFFAGALETETRWMDAQQSGAMTGAEAVWRIEEALSVAECHQVLTALRAVLAVRGWDNDQYVGEPSAKEVPYGGDSLRVPPQSTSTDLPLSAVPQVELLVREAIFRRVLRPLAPLYTPPPALPEHLEIIDLFYLRYSAVPGAQRGLSLHRDGSLFSFNVLLNEPSDFEGGGTHFEPSGLTVQLARGAAVAHSGTVEHAGVPITSGERYLLVGFIGCVAYPYTASLAAHAERDSFSKYGGAAWDRTPTPAAVPVPLEARLCGGPSNTSDRVAGDRVTLH</sequence>
<keyword evidence="5" id="KW-0560">Oxidoreductase</keyword>
<dbReference type="InterPro" id="IPR036213">
    <property type="entry name" value="Calpain_III_sf"/>
</dbReference>
<dbReference type="InterPro" id="IPR005123">
    <property type="entry name" value="Oxoglu/Fe-dep_dioxygenase_dom"/>
</dbReference>
<dbReference type="GO" id="GO:0005506">
    <property type="term" value="F:iron ion binding"/>
    <property type="evidence" value="ECO:0007669"/>
    <property type="project" value="InterPro"/>
</dbReference>
<dbReference type="PRINTS" id="PR01713">
    <property type="entry name" value="NUCEPIMERASE"/>
</dbReference>
<evidence type="ECO:0000256" key="5">
    <source>
        <dbReference type="ARBA" id="ARBA00023002"/>
    </source>
</evidence>
<evidence type="ECO:0000256" key="2">
    <source>
        <dbReference type="ARBA" id="ARBA00007637"/>
    </source>
</evidence>
<protein>
    <submittedName>
        <fullName evidence="12">NAD-dependent epimerase dehydratase</fullName>
    </submittedName>
</protein>
<dbReference type="PROSITE" id="PS51471">
    <property type="entry name" value="FE2OG_OXY"/>
    <property type="match status" value="1"/>
</dbReference>
<dbReference type="Gene3D" id="2.60.120.380">
    <property type="match status" value="3"/>
</dbReference>
<feature type="compositionally biased region" description="Basic and acidic residues" evidence="9">
    <location>
        <begin position="435"/>
        <end position="449"/>
    </location>
</feature>
<feature type="region of interest" description="Disordered" evidence="9">
    <location>
        <begin position="1886"/>
        <end position="1906"/>
    </location>
</feature>
<dbReference type="Gene3D" id="2.60.120.620">
    <property type="entry name" value="q2cbj1_9rhob like domain"/>
    <property type="match status" value="1"/>
</dbReference>
<keyword evidence="3" id="KW-0479">Metal-binding</keyword>
<proteinExistence type="inferred from homology"/>
<feature type="chain" id="PRO_5005602375" evidence="10">
    <location>
        <begin position="26"/>
        <end position="2580"/>
    </location>
</feature>
<evidence type="ECO:0000313" key="13">
    <source>
        <dbReference type="Proteomes" id="UP000037460"/>
    </source>
</evidence>
<keyword evidence="13" id="KW-1185">Reference proteome</keyword>
<dbReference type="GO" id="GO:0016705">
    <property type="term" value="F:oxidoreductase activity, acting on paired donors, with incorporation or reduction of molecular oxygen"/>
    <property type="evidence" value="ECO:0007669"/>
    <property type="project" value="InterPro"/>
</dbReference>
<feature type="coiled-coil region" evidence="8">
    <location>
        <begin position="1739"/>
        <end position="1766"/>
    </location>
</feature>
<feature type="domain" description="Fe2OG dioxygenase" evidence="11">
    <location>
        <begin position="2429"/>
        <end position="2518"/>
    </location>
</feature>
<dbReference type="Pfam" id="PF01370">
    <property type="entry name" value="Epimerase"/>
    <property type="match status" value="1"/>
</dbReference>
<dbReference type="Proteomes" id="UP000037460">
    <property type="component" value="Unassembled WGS sequence"/>
</dbReference>
<dbReference type="InterPro" id="IPR036291">
    <property type="entry name" value="NAD(P)-bd_dom_sf"/>
</dbReference>
<dbReference type="SMART" id="SM00702">
    <property type="entry name" value="P4Hc"/>
    <property type="match status" value="1"/>
</dbReference>
<evidence type="ECO:0000313" key="12">
    <source>
        <dbReference type="EMBL" id="KOO33819.1"/>
    </source>
</evidence>
<feature type="signal peptide" evidence="10">
    <location>
        <begin position="1"/>
        <end position="25"/>
    </location>
</feature>
<organism evidence="12 13">
    <name type="scientific">Chrysochromulina tobinii</name>
    <dbReference type="NCBI Taxonomy" id="1460289"/>
    <lineage>
        <taxon>Eukaryota</taxon>
        <taxon>Haptista</taxon>
        <taxon>Haptophyta</taxon>
        <taxon>Prymnesiophyceae</taxon>
        <taxon>Prymnesiales</taxon>
        <taxon>Chrysochromulinaceae</taxon>
        <taxon>Chrysochromulina</taxon>
    </lineage>
</organism>
<dbReference type="InterPro" id="IPR018247">
    <property type="entry name" value="EF_Hand_1_Ca_BS"/>
</dbReference>
<comment type="similarity">
    <text evidence="2">Belongs to the NAD(P)-dependent epimerase/dehydratase family.</text>
</comment>